<comment type="caution">
    <text evidence="2">The sequence shown here is derived from an EMBL/GenBank/DDBJ whole genome shotgun (WGS) entry which is preliminary data.</text>
</comment>
<sequence length="486" mass="49649">MADPTYIPRLWQMIDAAQQKLQPSRDQVAAWERTSGMLSNHSSRLQQCRNQLATLWPPEQNAASAAYMAELDRLIQAAQQTSTAAQNNATHIGYVADAIDQARVKLKPIYDEYVKNQALLADYQKQVEKAGDIGGAIGSVGGSRFGLDALGRVAGDFIGEKGMQALTDPPVSDAQQAALIARARAVQVEVDTSARDGSNRVQPPPEYLPPKLIQDQDSTEHSAKRTRTRIPPEVNPPPHRRGEPEDDDKPGYIEGTPPPDLHSEYPPPDIGVPTDPPWDDGPSLTGVTPPTTTLPGPTLPPTPPVAPPPPTVTPVLPVGPGLIGGPPPVHTGGGPKGVPGGPGKVGLGPASLSTGVPPGGVIGARPGGAVGGVPGGVGGGAPRANPVGGVIGQSGQGAGRPGAAGAIGGAGAARGPGAGRGGAAGGTGSPGMIGGQRGRQTGDEQDTRHWDPDNPWAVEEGVAPEIEPNRAVGRHEPGTGVIGKDR</sequence>
<reference evidence="2" key="1">
    <citation type="submission" date="2020-10" db="EMBL/GenBank/DDBJ databases">
        <title>Sequencing the genomes of 1000 actinobacteria strains.</title>
        <authorList>
            <person name="Klenk H.-P."/>
        </authorList>
    </citation>
    <scope>NUCLEOTIDE SEQUENCE</scope>
    <source>
        <strain evidence="2">DSM 46832</strain>
    </source>
</reference>
<evidence type="ECO:0000313" key="2">
    <source>
        <dbReference type="EMBL" id="MBE1488704.1"/>
    </source>
</evidence>
<feature type="compositionally biased region" description="Gly residues" evidence="1">
    <location>
        <begin position="331"/>
        <end position="346"/>
    </location>
</feature>
<feature type="region of interest" description="Disordered" evidence="1">
    <location>
        <begin position="190"/>
        <end position="360"/>
    </location>
</feature>
<keyword evidence="3" id="KW-1185">Reference proteome</keyword>
<feature type="compositionally biased region" description="Basic and acidic residues" evidence="1">
    <location>
        <begin position="473"/>
        <end position="486"/>
    </location>
</feature>
<dbReference type="Proteomes" id="UP000649753">
    <property type="component" value="Unassembled WGS sequence"/>
</dbReference>
<organism evidence="2 3">
    <name type="scientific">Plantactinospora soyae</name>
    <dbReference type="NCBI Taxonomy" id="1544732"/>
    <lineage>
        <taxon>Bacteria</taxon>
        <taxon>Bacillati</taxon>
        <taxon>Actinomycetota</taxon>
        <taxon>Actinomycetes</taxon>
        <taxon>Micromonosporales</taxon>
        <taxon>Micromonosporaceae</taxon>
        <taxon>Plantactinospora</taxon>
    </lineage>
</organism>
<protein>
    <submittedName>
        <fullName evidence="2">Uncharacterized protein</fullName>
    </submittedName>
</protein>
<accession>A0A927M6L7</accession>
<proteinExistence type="predicted"/>
<gene>
    <name evidence="2" type="ORF">H4W31_004342</name>
</gene>
<evidence type="ECO:0000256" key="1">
    <source>
        <dbReference type="SAM" id="MobiDB-lite"/>
    </source>
</evidence>
<name>A0A927M6L7_9ACTN</name>
<feature type="compositionally biased region" description="Pro residues" evidence="1">
    <location>
        <begin position="297"/>
        <end position="312"/>
    </location>
</feature>
<feature type="compositionally biased region" description="Gly residues" evidence="1">
    <location>
        <begin position="389"/>
        <end position="437"/>
    </location>
</feature>
<dbReference type="AlphaFoldDB" id="A0A927M6L7"/>
<dbReference type="EMBL" id="JADBEB010000001">
    <property type="protein sequence ID" value="MBE1488704.1"/>
    <property type="molecule type" value="Genomic_DNA"/>
</dbReference>
<feature type="compositionally biased region" description="Low complexity" evidence="1">
    <location>
        <begin position="281"/>
        <end position="296"/>
    </location>
</feature>
<evidence type="ECO:0000313" key="3">
    <source>
        <dbReference type="Proteomes" id="UP000649753"/>
    </source>
</evidence>
<dbReference type="RefSeq" id="WP_192768304.1">
    <property type="nucleotide sequence ID" value="NZ_JADBEB010000001.1"/>
</dbReference>
<feature type="region of interest" description="Disordered" evidence="1">
    <location>
        <begin position="373"/>
        <end position="486"/>
    </location>
</feature>
<feature type="compositionally biased region" description="Basic and acidic residues" evidence="1">
    <location>
        <begin position="440"/>
        <end position="452"/>
    </location>
</feature>
<feature type="compositionally biased region" description="Pro residues" evidence="1">
    <location>
        <begin position="256"/>
        <end position="276"/>
    </location>
</feature>